<sequence length="442" mass="50411">MSAGEFHAWLEKFKRGPPQQDGSYLQFTSLESISHRRHTGGGETDPLYAHRIPSDGVALPTPPDKDDNTHDRAHARNTPMDNTDTYSDPPSARSTMPQPRTSGLNVNGRHGGHPGSDQDPDDSSSDSDPRRPNRRIPESADRPNEPRQRRQGRDRHHPRGGRQKMQNRAFPNFTQQLKPADVMIFDPQETSSRFFISRYNQIAALYSEDEVLMVLPHCLKGDALEWYTSLSDDVRLEMNENLFAWDEQLLLHFGISRLEARRQAQKVLYRFATRTDLPLTKYLSRKVTLLREAGITADYELVMAVHDGLEAQLQVACPIDEWSATFPSLNDYSRTLRAVEPATFRLWELNLRAAERASKDKAKTKKERKQRRMRIKQTNRIERRNQQGTYPKAAPRPFPVKAMLADPESDSDEREYDYASDSSSPSPDPPKEESSSAEDSGN</sequence>
<feature type="compositionally biased region" description="Polar residues" evidence="1">
    <location>
        <begin position="79"/>
        <end position="105"/>
    </location>
</feature>
<feature type="compositionally biased region" description="Basic and acidic residues" evidence="1">
    <location>
        <begin position="127"/>
        <end position="148"/>
    </location>
</feature>
<proteinExistence type="predicted"/>
<protein>
    <submittedName>
        <fullName evidence="2">Uncharacterized protein</fullName>
    </submittedName>
</protein>
<dbReference type="AlphaFoldDB" id="A0A1J9QA40"/>
<dbReference type="OrthoDB" id="4188289at2759"/>
<feature type="compositionally biased region" description="Basic residues" evidence="1">
    <location>
        <begin position="149"/>
        <end position="162"/>
    </location>
</feature>
<name>A0A1J9QA40_9EURO</name>
<accession>A0A1J9QA40</accession>
<feature type="compositionally biased region" description="Basic residues" evidence="1">
    <location>
        <begin position="362"/>
        <end position="377"/>
    </location>
</feature>
<feature type="region of interest" description="Disordered" evidence="1">
    <location>
        <begin position="357"/>
        <end position="442"/>
    </location>
</feature>
<keyword evidence="3" id="KW-1185">Reference proteome</keyword>
<evidence type="ECO:0000313" key="3">
    <source>
        <dbReference type="Proteomes" id="UP000242791"/>
    </source>
</evidence>
<evidence type="ECO:0000256" key="1">
    <source>
        <dbReference type="SAM" id="MobiDB-lite"/>
    </source>
</evidence>
<comment type="caution">
    <text evidence="2">The sequence shown here is derived from an EMBL/GenBank/DDBJ whole genome shotgun (WGS) entry which is preliminary data.</text>
</comment>
<reference evidence="2 3" key="1">
    <citation type="submission" date="2015-08" db="EMBL/GenBank/DDBJ databases">
        <title>Emmonsia species relationships and genome sequence.</title>
        <authorList>
            <person name="Cuomo C.A."/>
            <person name="Schwartz I.S."/>
            <person name="Kenyon C."/>
            <person name="De Hoog G.S."/>
            <person name="Govender N.P."/>
            <person name="Botha A."/>
            <person name="Moreno L."/>
            <person name="De Vries M."/>
            <person name="Munoz J.F."/>
            <person name="Stielow J.B."/>
        </authorList>
    </citation>
    <scope>NUCLEOTIDE SEQUENCE [LARGE SCALE GENOMIC DNA]</scope>
    <source>
        <strain evidence="2 3">EI222</strain>
    </source>
</reference>
<dbReference type="EMBL" id="LGTZ01000397">
    <property type="protein sequence ID" value="OJD25304.1"/>
    <property type="molecule type" value="Genomic_DNA"/>
</dbReference>
<feature type="compositionally biased region" description="Polar residues" evidence="1">
    <location>
        <begin position="20"/>
        <end position="32"/>
    </location>
</feature>
<dbReference type="VEuPathDB" id="FungiDB:ACJ73_03323"/>
<feature type="compositionally biased region" description="Basic and acidic residues" evidence="1">
    <location>
        <begin position="63"/>
        <end position="74"/>
    </location>
</feature>
<organism evidence="2 3">
    <name type="scientific">Blastomyces percursus</name>
    <dbReference type="NCBI Taxonomy" id="1658174"/>
    <lineage>
        <taxon>Eukaryota</taxon>
        <taxon>Fungi</taxon>
        <taxon>Dikarya</taxon>
        <taxon>Ascomycota</taxon>
        <taxon>Pezizomycotina</taxon>
        <taxon>Eurotiomycetes</taxon>
        <taxon>Eurotiomycetidae</taxon>
        <taxon>Onygenales</taxon>
        <taxon>Ajellomycetaceae</taxon>
        <taxon>Blastomyces</taxon>
    </lineage>
</organism>
<feature type="region of interest" description="Disordered" evidence="1">
    <location>
        <begin position="1"/>
        <end position="170"/>
    </location>
</feature>
<gene>
    <name evidence="2" type="ORF">ACJ73_03323</name>
</gene>
<evidence type="ECO:0000313" key="2">
    <source>
        <dbReference type="EMBL" id="OJD25304.1"/>
    </source>
</evidence>
<dbReference type="Proteomes" id="UP000242791">
    <property type="component" value="Unassembled WGS sequence"/>
</dbReference>